<dbReference type="EMBL" id="CP036289">
    <property type="protein sequence ID" value="QDU75853.1"/>
    <property type="molecule type" value="Genomic_DNA"/>
</dbReference>
<protein>
    <submittedName>
        <fullName evidence="1">MurG-like transferase</fullName>
    </submittedName>
</protein>
<organism evidence="1 2">
    <name type="scientific">Bremerella volcania</name>
    <dbReference type="NCBI Taxonomy" id="2527984"/>
    <lineage>
        <taxon>Bacteria</taxon>
        <taxon>Pseudomonadati</taxon>
        <taxon>Planctomycetota</taxon>
        <taxon>Planctomycetia</taxon>
        <taxon>Pirellulales</taxon>
        <taxon>Pirellulaceae</taxon>
        <taxon>Bremerella</taxon>
    </lineage>
</organism>
<dbReference type="Proteomes" id="UP000318626">
    <property type="component" value="Chromosome"/>
</dbReference>
<proteinExistence type="predicted"/>
<name>A0A518C9E3_9BACT</name>
<sequence>MAKIVFSWEMGGGYGHVGPFRPVAERLLANGHHLALVVKDLKRTADLFSDLDIDLFQAPIKLGPAIPYNPTPATFSHLLANMGYQEARELRALIGAWRNLFQAIKPNLFLFDHSPTAMLAARGMSGPKLTVGTGFCCPVDEFPLPSMAPWRAMEADQRERDERAMVELINSVLESFQQPQIQRIGQIYAEMDANLLTTFSELDHYPHRVGNSVYLGPWSGSVLKANDADHNLPVDMPEGKKTKIFAYLKPSRAVPELLRWISGQGFSALVVGDGIDKNKLEPILSDNVRIHTSALPIETVRRWCDVAILNASHGTTCDLLMAGKPLLQIPLAFEQEILARRTVDMGAALDASPEQPRQAIQQLSALIGSASHAREAQAFAERHHDFDPINAFEECIRQIQTLI</sequence>
<keyword evidence="1" id="KW-0808">Transferase</keyword>
<evidence type="ECO:0000313" key="2">
    <source>
        <dbReference type="Proteomes" id="UP000318626"/>
    </source>
</evidence>
<keyword evidence="2" id="KW-1185">Reference proteome</keyword>
<dbReference type="SUPFAM" id="SSF53756">
    <property type="entry name" value="UDP-Glycosyltransferase/glycogen phosphorylase"/>
    <property type="match status" value="1"/>
</dbReference>
<evidence type="ECO:0000313" key="1">
    <source>
        <dbReference type="EMBL" id="QDU75853.1"/>
    </source>
</evidence>
<dbReference type="Gene3D" id="3.40.50.2000">
    <property type="entry name" value="Glycogen Phosphorylase B"/>
    <property type="match status" value="2"/>
</dbReference>
<accession>A0A518C9E3</accession>
<dbReference type="KEGG" id="bvo:Pan97_28950"/>
<reference evidence="2" key="1">
    <citation type="submission" date="2019-02" db="EMBL/GenBank/DDBJ databases">
        <title>Deep-cultivation of Planctomycetes and their phenomic and genomic characterization uncovers novel biology.</title>
        <authorList>
            <person name="Wiegand S."/>
            <person name="Jogler M."/>
            <person name="Boedeker C."/>
            <person name="Pinto D."/>
            <person name="Vollmers J."/>
            <person name="Rivas-Marin E."/>
            <person name="Kohn T."/>
            <person name="Peeters S.H."/>
            <person name="Heuer A."/>
            <person name="Rast P."/>
            <person name="Oberbeckmann S."/>
            <person name="Bunk B."/>
            <person name="Jeske O."/>
            <person name="Meyerdierks A."/>
            <person name="Storesund J.E."/>
            <person name="Kallscheuer N."/>
            <person name="Luecker S."/>
            <person name="Lage O.M."/>
            <person name="Pohl T."/>
            <person name="Merkel B.J."/>
            <person name="Hornburger P."/>
            <person name="Mueller R.-W."/>
            <person name="Bruemmer F."/>
            <person name="Labrenz M."/>
            <person name="Spormann A.M."/>
            <person name="Op den Camp H."/>
            <person name="Overmann J."/>
            <person name="Amann R."/>
            <person name="Jetten M.S.M."/>
            <person name="Mascher T."/>
            <person name="Medema M.H."/>
            <person name="Devos D.P."/>
            <person name="Kaster A.-K."/>
            <person name="Ovreas L."/>
            <person name="Rohde M."/>
            <person name="Galperin M.Y."/>
            <person name="Jogler C."/>
        </authorList>
    </citation>
    <scope>NUCLEOTIDE SEQUENCE [LARGE SCALE GENOMIC DNA]</scope>
    <source>
        <strain evidence="2">Pan97</strain>
    </source>
</reference>
<dbReference type="AlphaFoldDB" id="A0A518C9E3"/>
<dbReference type="GO" id="GO:0016740">
    <property type="term" value="F:transferase activity"/>
    <property type="evidence" value="ECO:0007669"/>
    <property type="project" value="UniProtKB-KW"/>
</dbReference>
<gene>
    <name evidence="1" type="ORF">Pan97_28950</name>
</gene>